<sequence>MVRSETSETARGEGDGEGGFLLLEASVPVRSLVASALPSEQILDAGPDLVRVQAADRRRGAARDGAGRP</sequence>
<dbReference type="AlphaFoldDB" id="A0A1V0TL78"/>
<keyword evidence="2" id="KW-1185">Reference proteome</keyword>
<organism evidence="1 2">
    <name type="scientific">Streptomyces gilvosporeus</name>
    <dbReference type="NCBI Taxonomy" id="553510"/>
    <lineage>
        <taxon>Bacteria</taxon>
        <taxon>Bacillati</taxon>
        <taxon>Actinomycetota</taxon>
        <taxon>Actinomycetes</taxon>
        <taxon>Kitasatosporales</taxon>
        <taxon>Streptomycetaceae</taxon>
        <taxon>Streptomyces</taxon>
    </lineage>
</organism>
<protein>
    <submittedName>
        <fullName evidence="1">Uncharacterized protein</fullName>
    </submittedName>
</protein>
<accession>A0A1V0TL78</accession>
<dbReference type="STRING" id="553510.B1H19_03840"/>
<dbReference type="EMBL" id="CP020569">
    <property type="protein sequence ID" value="ARF53412.1"/>
    <property type="molecule type" value="Genomic_DNA"/>
</dbReference>
<evidence type="ECO:0000313" key="2">
    <source>
        <dbReference type="Proteomes" id="UP000192726"/>
    </source>
</evidence>
<proteinExistence type="predicted"/>
<dbReference type="KEGG" id="sgv:B1H19_03840"/>
<reference evidence="1 2" key="1">
    <citation type="submission" date="2017-04" db="EMBL/GenBank/DDBJ databases">
        <title>Complete Genome Sequence of Streptomyces gilvosporeus F607, a Capable Producer of Natamycin.</title>
        <authorList>
            <person name="Zong G."/>
            <person name="Zhong C."/>
            <person name="Fu J."/>
            <person name="Qin R."/>
            <person name="Cao G."/>
        </authorList>
    </citation>
    <scope>NUCLEOTIDE SEQUENCE [LARGE SCALE GENOMIC DNA]</scope>
    <source>
        <strain evidence="1 2">F607</strain>
    </source>
</reference>
<name>A0A1V0TL78_9ACTN</name>
<gene>
    <name evidence="1" type="ORF">B1H19_03840</name>
</gene>
<dbReference type="Proteomes" id="UP000192726">
    <property type="component" value="Chromosome"/>
</dbReference>
<evidence type="ECO:0000313" key="1">
    <source>
        <dbReference type="EMBL" id="ARF53412.1"/>
    </source>
</evidence>